<dbReference type="InterPro" id="IPR001173">
    <property type="entry name" value="Glyco_trans_2-like"/>
</dbReference>
<dbReference type="InterPro" id="IPR029044">
    <property type="entry name" value="Nucleotide-diphossugar_trans"/>
</dbReference>
<dbReference type="SUPFAM" id="SSF53448">
    <property type="entry name" value="Nucleotide-diphospho-sugar transferases"/>
    <property type="match status" value="1"/>
</dbReference>
<dbReference type="Gene3D" id="3.90.550.10">
    <property type="entry name" value="Spore Coat Polysaccharide Biosynthesis Protein SpsA, Chain A"/>
    <property type="match status" value="1"/>
</dbReference>
<dbReference type="GO" id="GO:0016757">
    <property type="term" value="F:glycosyltransferase activity"/>
    <property type="evidence" value="ECO:0007669"/>
    <property type="project" value="UniProtKB-KW"/>
</dbReference>
<keyword evidence="2" id="KW-0328">Glycosyltransferase</keyword>
<gene>
    <name evidence="2" type="ORF">ACFOU2_11870</name>
</gene>
<proteinExistence type="predicted"/>
<reference evidence="3" key="1">
    <citation type="journal article" date="2019" name="Int. J. Syst. Evol. Microbiol.">
        <title>The Global Catalogue of Microorganisms (GCM) 10K type strain sequencing project: providing services to taxonomists for standard genome sequencing and annotation.</title>
        <authorList>
            <consortium name="The Broad Institute Genomics Platform"/>
            <consortium name="The Broad Institute Genome Sequencing Center for Infectious Disease"/>
            <person name="Wu L."/>
            <person name="Ma J."/>
        </authorList>
    </citation>
    <scope>NUCLEOTIDE SEQUENCE [LARGE SCALE GENOMIC DNA]</scope>
    <source>
        <strain evidence="3">CCUG 61889</strain>
    </source>
</reference>
<evidence type="ECO:0000313" key="3">
    <source>
        <dbReference type="Proteomes" id="UP001595752"/>
    </source>
</evidence>
<keyword evidence="3" id="KW-1185">Reference proteome</keyword>
<protein>
    <submittedName>
        <fullName evidence="2">Glycosyltransferase</fullName>
        <ecNumber evidence="2">2.4.-.-</ecNumber>
    </submittedName>
</protein>
<dbReference type="PANTHER" id="PTHR43685:SF2">
    <property type="entry name" value="GLYCOSYLTRANSFERASE 2-LIKE DOMAIN-CONTAINING PROTEIN"/>
    <property type="match status" value="1"/>
</dbReference>
<sequence length="426" mass="50844">MVSIVMTSYNKPDTVGEAIQSVLDQTYTNWELFIMDDASNAKTQKVIEKYLEDPRIRFYNSYVKDEERYKKTRYAVLINKALPLTQGKYISYLTDDNFYLRNRLEVMVDYFWEHSDIDIVYSAQRVKNVDTELDIVSEFIRKTNGILTKASNLVDHCSVMHTRSIAEKIYRKYGSYWDEDAKYWHNGDAAFWKRLNEWEPFYPIDKVLDVCLKNEVSFQKLNIHLPDHLPDGILVTGVDTDIYFIDRQKRRKIDHNMLRKLKLDRRKIIRIHNPLLFKYREGPPINETIYTDVSLFPNLLLVKDTHTRAVYYIQDQKKRLIKNEATLNKFHFNMKEIIHCDRDFLNQWQDGEPITDRITDKVLLPDRILFNKRDKYYLSCNNHLHPIEKRIVGRLGFSYNQAVSITNEQISFFEQGKPYVWEVALF</sequence>
<keyword evidence="2" id="KW-0808">Transferase</keyword>
<comment type="caution">
    <text evidence="2">The sequence shown here is derived from an EMBL/GenBank/DDBJ whole genome shotgun (WGS) entry which is preliminary data.</text>
</comment>
<dbReference type="EC" id="2.4.-.-" evidence="2"/>
<dbReference type="RefSeq" id="WP_377916372.1">
    <property type="nucleotide sequence ID" value="NZ_JBHRZT010000052.1"/>
</dbReference>
<evidence type="ECO:0000259" key="1">
    <source>
        <dbReference type="Pfam" id="PF00535"/>
    </source>
</evidence>
<dbReference type="PANTHER" id="PTHR43685">
    <property type="entry name" value="GLYCOSYLTRANSFERASE"/>
    <property type="match status" value="1"/>
</dbReference>
<dbReference type="EMBL" id="JBHRZT010000052">
    <property type="protein sequence ID" value="MFC3884151.1"/>
    <property type="molecule type" value="Genomic_DNA"/>
</dbReference>
<evidence type="ECO:0000313" key="2">
    <source>
        <dbReference type="EMBL" id="MFC3884151.1"/>
    </source>
</evidence>
<dbReference type="Pfam" id="PF00535">
    <property type="entry name" value="Glycos_transf_2"/>
    <property type="match status" value="1"/>
</dbReference>
<organism evidence="2 3">
    <name type="scientific">Bacillus songklensis</name>
    <dbReference type="NCBI Taxonomy" id="1069116"/>
    <lineage>
        <taxon>Bacteria</taxon>
        <taxon>Bacillati</taxon>
        <taxon>Bacillota</taxon>
        <taxon>Bacilli</taxon>
        <taxon>Bacillales</taxon>
        <taxon>Bacillaceae</taxon>
        <taxon>Bacillus</taxon>
    </lineage>
</organism>
<dbReference type="Proteomes" id="UP001595752">
    <property type="component" value="Unassembled WGS sequence"/>
</dbReference>
<name>A0ABV8B4K4_9BACI</name>
<accession>A0ABV8B4K4</accession>
<dbReference type="InterPro" id="IPR050834">
    <property type="entry name" value="Glycosyltransf_2"/>
</dbReference>
<feature type="domain" description="Glycosyltransferase 2-like" evidence="1">
    <location>
        <begin position="3"/>
        <end position="160"/>
    </location>
</feature>